<feature type="region of interest" description="Disordered" evidence="1">
    <location>
        <begin position="35"/>
        <end position="60"/>
    </location>
</feature>
<sequence>MACSVKRGAIIFIIAMTVGAGFGLLARSNGRAGKSAIAEKSQATRPHERDQQRADHPKWSTEDLIKRAKETAEARKHPLAANLESWTDAEIEAALNETLSKPEWLLSSLTEPNATSEAAFELLRVWMRRDFDAAFAWFSGVQDGIAKEQLAVCLGENWPDDRASEGFALLRIYPEIFPVGNPARGKFNIQGLQDEAAKGGAVGLGALLAEMHAEQLLYNRGFTPGPELPDDFDFDALAATDALKDGWGTTEVRGLVSQWMANDAESAVAWVLKTEGPSGVYNVIEYGCYTNTLNAIGEQIENWSEEDRSEFLDTIEKQVAGQLYTPSSVISGLAKGMSDPAVADEIREVGIQGMFAGKTSAVLPVLDEMDPARRVDALLTATLDVPNGRRNFGQSDEELLRKKLNEWQVSAEQTEEIVQRFKP</sequence>
<keyword evidence="4" id="KW-1185">Reference proteome</keyword>
<evidence type="ECO:0000313" key="4">
    <source>
        <dbReference type="Proteomes" id="UP000603141"/>
    </source>
</evidence>
<evidence type="ECO:0000313" key="3">
    <source>
        <dbReference type="EMBL" id="MBK1883098.1"/>
    </source>
</evidence>
<dbReference type="AlphaFoldDB" id="A0A934SD78"/>
<keyword evidence="2" id="KW-1133">Transmembrane helix</keyword>
<dbReference type="Proteomes" id="UP000603141">
    <property type="component" value="Unassembled WGS sequence"/>
</dbReference>
<dbReference type="RefSeq" id="WP_200270886.1">
    <property type="nucleotide sequence ID" value="NZ_JAENIJ010000017.1"/>
</dbReference>
<evidence type="ECO:0000256" key="1">
    <source>
        <dbReference type="SAM" id="MobiDB-lite"/>
    </source>
</evidence>
<feature type="compositionally biased region" description="Basic and acidic residues" evidence="1">
    <location>
        <begin position="45"/>
        <end position="60"/>
    </location>
</feature>
<gene>
    <name evidence="3" type="ORF">JIN85_11770</name>
</gene>
<name>A0A934SD78_9BACT</name>
<keyword evidence="2" id="KW-0812">Transmembrane</keyword>
<feature type="transmembrane region" description="Helical" evidence="2">
    <location>
        <begin position="7"/>
        <end position="26"/>
    </location>
</feature>
<evidence type="ECO:0000256" key="2">
    <source>
        <dbReference type="SAM" id="Phobius"/>
    </source>
</evidence>
<comment type="caution">
    <text evidence="3">The sequence shown here is derived from an EMBL/GenBank/DDBJ whole genome shotgun (WGS) entry which is preliminary data.</text>
</comment>
<reference evidence="3" key="1">
    <citation type="submission" date="2021-01" db="EMBL/GenBank/DDBJ databases">
        <title>Modified the classification status of verrucomicrobia.</title>
        <authorList>
            <person name="Feng X."/>
        </authorList>
    </citation>
    <scope>NUCLEOTIDE SEQUENCE</scope>
    <source>
        <strain evidence="3">KCTC 22041</strain>
    </source>
</reference>
<proteinExistence type="predicted"/>
<keyword evidence="2" id="KW-0472">Membrane</keyword>
<accession>A0A934SD78</accession>
<organism evidence="3 4">
    <name type="scientific">Luteolibacter pohnpeiensis</name>
    <dbReference type="NCBI Taxonomy" id="454153"/>
    <lineage>
        <taxon>Bacteria</taxon>
        <taxon>Pseudomonadati</taxon>
        <taxon>Verrucomicrobiota</taxon>
        <taxon>Verrucomicrobiia</taxon>
        <taxon>Verrucomicrobiales</taxon>
        <taxon>Verrucomicrobiaceae</taxon>
        <taxon>Luteolibacter</taxon>
    </lineage>
</organism>
<dbReference type="EMBL" id="JAENIJ010000017">
    <property type="protein sequence ID" value="MBK1883098.1"/>
    <property type="molecule type" value="Genomic_DNA"/>
</dbReference>
<protein>
    <submittedName>
        <fullName evidence="3">Uncharacterized protein</fullName>
    </submittedName>
</protein>